<organism evidence="1 2">
    <name type="scientific">Durio zibethinus</name>
    <name type="common">Durian</name>
    <dbReference type="NCBI Taxonomy" id="66656"/>
    <lineage>
        <taxon>Eukaryota</taxon>
        <taxon>Viridiplantae</taxon>
        <taxon>Streptophyta</taxon>
        <taxon>Embryophyta</taxon>
        <taxon>Tracheophyta</taxon>
        <taxon>Spermatophyta</taxon>
        <taxon>Magnoliopsida</taxon>
        <taxon>eudicotyledons</taxon>
        <taxon>Gunneridae</taxon>
        <taxon>Pentapetalae</taxon>
        <taxon>rosids</taxon>
        <taxon>malvids</taxon>
        <taxon>Malvales</taxon>
        <taxon>Malvaceae</taxon>
        <taxon>Helicteroideae</taxon>
        <taxon>Durio</taxon>
    </lineage>
</organism>
<dbReference type="Proteomes" id="UP000515121">
    <property type="component" value="Unplaced"/>
</dbReference>
<accession>A0A6P5X1U3</accession>
<protein>
    <submittedName>
        <fullName evidence="2">Uncharacterized protein LOC111279163</fullName>
    </submittedName>
</protein>
<dbReference type="PANTHER" id="PTHR33710:SF71">
    <property type="entry name" value="ENDONUCLEASE_EXONUCLEASE_PHOSPHATASE DOMAIN-CONTAINING PROTEIN"/>
    <property type="match status" value="1"/>
</dbReference>
<evidence type="ECO:0000313" key="1">
    <source>
        <dbReference type="Proteomes" id="UP000515121"/>
    </source>
</evidence>
<gene>
    <name evidence="2" type="primary">LOC111279163</name>
</gene>
<keyword evidence="1" id="KW-1185">Reference proteome</keyword>
<sequence>MQDLSLTDHRFTGPLFTRGNYKIFRKLDRVLINDIRLTKAADSMVEFLASEVSDHYLALLKTNVPRQSPPKPFKFFNFGAKHPDFLKLVEESWQQTVEGNPMIRLYRKLKRLKTILRQFNFSQFGNLVEKVEFKREKLAKVQTANLLQSSSADIEKKKKLIQELHELFQAKESMLRQKSRIRWK</sequence>
<dbReference type="AlphaFoldDB" id="A0A6P5X1U3"/>
<proteinExistence type="predicted"/>
<evidence type="ECO:0000313" key="2">
    <source>
        <dbReference type="RefSeq" id="XP_022721791.1"/>
    </source>
</evidence>
<dbReference type="GeneID" id="111279163"/>
<dbReference type="OrthoDB" id="1002480at2759"/>
<dbReference type="PANTHER" id="PTHR33710">
    <property type="entry name" value="BNAC02G09200D PROTEIN"/>
    <property type="match status" value="1"/>
</dbReference>
<dbReference type="RefSeq" id="XP_022721791.1">
    <property type="nucleotide sequence ID" value="XM_022866056.1"/>
</dbReference>
<dbReference type="KEGG" id="dzi:111279163"/>
<name>A0A6P5X1U3_DURZI</name>
<reference evidence="2" key="1">
    <citation type="submission" date="2025-08" db="UniProtKB">
        <authorList>
            <consortium name="RefSeq"/>
        </authorList>
    </citation>
    <scope>IDENTIFICATION</scope>
    <source>
        <tissue evidence="2">Fruit stalk</tissue>
    </source>
</reference>